<dbReference type="AlphaFoldDB" id="A0A8J6B3U5"/>
<gene>
    <name evidence="1" type="ORF">GDO78_023269</name>
</gene>
<sequence length="77" mass="8893">MVLQLSSIPSVELRCNGRRSPRCCSWENGGILFYFWTLCKLLCRTVTLCFCDQCTGAPFLQMRGVTVKRSWLRSVLR</sequence>
<protein>
    <submittedName>
        <fullName evidence="1">Uncharacterized protein</fullName>
    </submittedName>
</protein>
<name>A0A8J6B3U5_ELECQ</name>
<dbReference type="EMBL" id="WNTK01097976">
    <property type="protein sequence ID" value="KAG9460216.1"/>
    <property type="molecule type" value="Genomic_DNA"/>
</dbReference>
<accession>A0A8J6B3U5</accession>
<evidence type="ECO:0000313" key="1">
    <source>
        <dbReference type="EMBL" id="KAG9460216.1"/>
    </source>
</evidence>
<keyword evidence="2" id="KW-1185">Reference proteome</keyword>
<organism evidence="1 2">
    <name type="scientific">Eleutherodactylus coqui</name>
    <name type="common">Puerto Rican coqui</name>
    <dbReference type="NCBI Taxonomy" id="57060"/>
    <lineage>
        <taxon>Eukaryota</taxon>
        <taxon>Metazoa</taxon>
        <taxon>Chordata</taxon>
        <taxon>Craniata</taxon>
        <taxon>Vertebrata</taxon>
        <taxon>Euteleostomi</taxon>
        <taxon>Amphibia</taxon>
        <taxon>Batrachia</taxon>
        <taxon>Anura</taxon>
        <taxon>Neobatrachia</taxon>
        <taxon>Hyloidea</taxon>
        <taxon>Eleutherodactylidae</taxon>
        <taxon>Eleutherodactylinae</taxon>
        <taxon>Eleutherodactylus</taxon>
        <taxon>Eleutherodactylus</taxon>
    </lineage>
</organism>
<dbReference type="Proteomes" id="UP000770717">
    <property type="component" value="Unassembled WGS sequence"/>
</dbReference>
<reference evidence="1" key="1">
    <citation type="thesis" date="2020" institute="ProQuest LLC" country="789 East Eisenhower Parkway, Ann Arbor, MI, USA">
        <title>Comparative Genomics and Chromosome Evolution.</title>
        <authorList>
            <person name="Mudd A.B."/>
        </authorList>
    </citation>
    <scope>NUCLEOTIDE SEQUENCE</scope>
    <source>
        <strain evidence="1">HN-11 Male</strain>
        <tissue evidence="1">Kidney and liver</tissue>
    </source>
</reference>
<comment type="caution">
    <text evidence="1">The sequence shown here is derived from an EMBL/GenBank/DDBJ whole genome shotgun (WGS) entry which is preliminary data.</text>
</comment>
<proteinExistence type="predicted"/>
<evidence type="ECO:0000313" key="2">
    <source>
        <dbReference type="Proteomes" id="UP000770717"/>
    </source>
</evidence>